<evidence type="ECO:0000313" key="7">
    <source>
        <dbReference type="EMBL" id="MFD1361661.1"/>
    </source>
</evidence>
<sequence length="370" mass="42559">MEKDKALFLPFMQIPTGHHHVADALIDDIQSFHQNIVCDKVDILSYSYGRMEKVVSSVYLNWIKYFPDAYDWLYRRAAYQKAPLHNRQYFYEAMFIHSFKRLITQHRSSILFCTHALPSNMASLLKKKDKLQPVTVNVYTDFFINGIWGIAGIDYHFVPTVAVKEYLMAAGVKSEQIFVTGIPIDDAFQSESHNEKTNNDDIKVLITGGSLGVGPLRRLLLSAESNAIHYYVLCGKNKTLYQELCSNQRKTVTPLSYISSKSKMNRLYDQVDAVLTKPGGVTISECLMKRKPIFIYDPLPGQEKINAEQLKRLGLANSVDITQNVEKQLLHFLTNHKKRKIYEKNLEAYHSFLDKRPPSMLMAQMINKKH</sequence>
<evidence type="ECO:0000313" key="8">
    <source>
        <dbReference type="Proteomes" id="UP001597178"/>
    </source>
</evidence>
<dbReference type="Proteomes" id="UP001597178">
    <property type="component" value="Unassembled WGS sequence"/>
</dbReference>
<dbReference type="Pfam" id="PF06925">
    <property type="entry name" value="MGDG_synth"/>
    <property type="match status" value="1"/>
</dbReference>
<proteinExistence type="inferred from homology"/>
<evidence type="ECO:0000259" key="6">
    <source>
        <dbReference type="Pfam" id="PF06925"/>
    </source>
</evidence>
<dbReference type="InterPro" id="IPR007235">
    <property type="entry name" value="Glyco_trans_28_C"/>
</dbReference>
<dbReference type="SUPFAM" id="SSF53756">
    <property type="entry name" value="UDP-Glycosyltransferase/glycogen phosphorylase"/>
    <property type="match status" value="1"/>
</dbReference>
<comment type="subcellular location">
    <subcellularLocation>
        <location evidence="1">Membrane</location>
    </subcellularLocation>
</comment>
<accession>A0ABW3ZTK1</accession>
<evidence type="ECO:0000259" key="5">
    <source>
        <dbReference type="Pfam" id="PF04101"/>
    </source>
</evidence>
<dbReference type="PANTHER" id="PTHR43025">
    <property type="entry name" value="MONOGALACTOSYLDIACYLGLYCEROL SYNTHASE"/>
    <property type="match status" value="1"/>
</dbReference>
<protein>
    <submittedName>
        <fullName evidence="7">Glycosyltransferase</fullName>
    </submittedName>
</protein>
<organism evidence="7 8">
    <name type="scientific">Lentibacillus salinarum</name>
    <dbReference type="NCBI Taxonomy" id="446820"/>
    <lineage>
        <taxon>Bacteria</taxon>
        <taxon>Bacillati</taxon>
        <taxon>Bacillota</taxon>
        <taxon>Bacilli</taxon>
        <taxon>Bacillales</taxon>
        <taxon>Bacillaceae</taxon>
        <taxon>Lentibacillus</taxon>
    </lineage>
</organism>
<evidence type="ECO:0000256" key="2">
    <source>
        <dbReference type="ARBA" id="ARBA00006962"/>
    </source>
</evidence>
<reference evidence="8" key="1">
    <citation type="journal article" date="2019" name="Int. J. Syst. Evol. Microbiol.">
        <title>The Global Catalogue of Microorganisms (GCM) 10K type strain sequencing project: providing services to taxonomists for standard genome sequencing and annotation.</title>
        <authorList>
            <consortium name="The Broad Institute Genomics Platform"/>
            <consortium name="The Broad Institute Genome Sequencing Center for Infectious Disease"/>
            <person name="Wu L."/>
            <person name="Ma J."/>
        </authorList>
    </citation>
    <scope>NUCLEOTIDE SEQUENCE [LARGE SCALE GENOMIC DNA]</scope>
    <source>
        <strain evidence="8">CCUG 54822</strain>
    </source>
</reference>
<dbReference type="InterPro" id="IPR009695">
    <property type="entry name" value="Diacylglyc_glucosyltr_N"/>
</dbReference>
<evidence type="ECO:0000256" key="3">
    <source>
        <dbReference type="ARBA" id="ARBA00022676"/>
    </source>
</evidence>
<comment type="similarity">
    <text evidence="2">Belongs to the glycosyltransferase 28 family.</text>
</comment>
<gene>
    <name evidence="7" type="ORF">ACFQ4A_08330</name>
</gene>
<dbReference type="Gene3D" id="3.40.50.2000">
    <property type="entry name" value="Glycogen Phosphorylase B"/>
    <property type="match status" value="1"/>
</dbReference>
<comment type="caution">
    <text evidence="7">The sequence shown here is derived from an EMBL/GenBank/DDBJ whole genome shotgun (WGS) entry which is preliminary data.</text>
</comment>
<dbReference type="EMBL" id="JBHTNH010000017">
    <property type="protein sequence ID" value="MFD1361661.1"/>
    <property type="molecule type" value="Genomic_DNA"/>
</dbReference>
<dbReference type="RefSeq" id="WP_382399444.1">
    <property type="nucleotide sequence ID" value="NZ_JBHTNH010000017.1"/>
</dbReference>
<keyword evidence="3" id="KW-0328">Glycosyltransferase</keyword>
<dbReference type="InterPro" id="IPR050519">
    <property type="entry name" value="Glycosyltransf_28_UgtP"/>
</dbReference>
<name>A0ABW3ZTK1_9BACI</name>
<keyword evidence="8" id="KW-1185">Reference proteome</keyword>
<evidence type="ECO:0000256" key="4">
    <source>
        <dbReference type="ARBA" id="ARBA00022679"/>
    </source>
</evidence>
<dbReference type="PANTHER" id="PTHR43025:SF3">
    <property type="entry name" value="MONOGALACTOSYLDIACYLGLYCEROL SYNTHASE 1, CHLOROPLASTIC"/>
    <property type="match status" value="1"/>
</dbReference>
<dbReference type="Pfam" id="PF04101">
    <property type="entry name" value="Glyco_tran_28_C"/>
    <property type="match status" value="1"/>
</dbReference>
<evidence type="ECO:0000256" key="1">
    <source>
        <dbReference type="ARBA" id="ARBA00004370"/>
    </source>
</evidence>
<feature type="domain" description="Diacylglycerol glucosyltransferase N-terminal" evidence="6">
    <location>
        <begin position="18"/>
        <end position="184"/>
    </location>
</feature>
<feature type="domain" description="Glycosyl transferase family 28 C-terminal" evidence="5">
    <location>
        <begin position="204"/>
        <end position="344"/>
    </location>
</feature>
<keyword evidence="4" id="KW-0808">Transferase</keyword>